<protein>
    <submittedName>
        <fullName evidence="3">M24 family metallopeptidase</fullName>
    </submittedName>
</protein>
<reference evidence="3 4" key="1">
    <citation type="submission" date="2021-04" db="EMBL/GenBank/DDBJ databases">
        <title>novel species isolated from subtropical streams in China.</title>
        <authorList>
            <person name="Lu H."/>
        </authorList>
    </citation>
    <scope>NUCLEOTIDE SEQUENCE [LARGE SCALE GENOMIC DNA]</scope>
    <source>
        <strain evidence="3 4">BYS107W</strain>
    </source>
</reference>
<evidence type="ECO:0000313" key="4">
    <source>
        <dbReference type="Proteomes" id="UP000680158"/>
    </source>
</evidence>
<sequence length="450" mass="51410">MKKTLIACAFAGIFSLWQCIPAQAQILSIREQARVIDENLADRFENLLPGMMQETGIDMWIVISREYNEDPVLKTMLPAEWLNARRRTILVFYHNPQTRTVERLAVARYDFGKNIKAAWDTQKHPDQWDALVNIIKQRNPQKIGINTSMHFGHADGLDYTEHQELMQKLPTEFKSRTVSAEPLAIRWLETRTAREMQFYPQLINATHKIIEEGFSEKVITPGITTSEDVVWWFRQKIRDLGYDTWFHPTVDIQRVDPKTEGAERSFAIKPKADVILPGDLIHVDIGITYLRLHTDIQQHAYILKPGETEIPTSIQQAFSKANRLQDILTTQFKLGKTGNQILAGALAQAKKEDIAASIYSHPIGYHGHAAGPAIGMWDNQGNVVGTGDQALRKNTAYSIELNASSMIPEWKKTIRIMLEENAFFDGETVRYINGRQKKIYPIPRPSSYNQ</sequence>
<name>A0A941DD12_9BURK</name>
<keyword evidence="1" id="KW-0732">Signal</keyword>
<dbReference type="Proteomes" id="UP000680158">
    <property type="component" value="Unassembled WGS sequence"/>
</dbReference>
<accession>A0A941DD12</accession>
<dbReference type="AlphaFoldDB" id="A0A941DD12"/>
<dbReference type="InterPro" id="IPR036005">
    <property type="entry name" value="Creatinase/aminopeptidase-like"/>
</dbReference>
<comment type="caution">
    <text evidence="3">The sequence shown here is derived from an EMBL/GenBank/DDBJ whole genome shotgun (WGS) entry which is preliminary data.</text>
</comment>
<keyword evidence="4" id="KW-1185">Reference proteome</keyword>
<evidence type="ECO:0000259" key="2">
    <source>
        <dbReference type="Pfam" id="PF00557"/>
    </source>
</evidence>
<dbReference type="Gene3D" id="3.90.230.10">
    <property type="entry name" value="Creatinase/methionine aminopeptidase superfamily"/>
    <property type="match status" value="1"/>
</dbReference>
<dbReference type="InterPro" id="IPR000994">
    <property type="entry name" value="Pept_M24"/>
</dbReference>
<dbReference type="SUPFAM" id="SSF55920">
    <property type="entry name" value="Creatinase/aminopeptidase"/>
    <property type="match status" value="1"/>
</dbReference>
<evidence type="ECO:0000256" key="1">
    <source>
        <dbReference type="SAM" id="SignalP"/>
    </source>
</evidence>
<feature type="chain" id="PRO_5038059080" evidence="1">
    <location>
        <begin position="25"/>
        <end position="450"/>
    </location>
</feature>
<evidence type="ECO:0000313" key="3">
    <source>
        <dbReference type="EMBL" id="MBR7746488.1"/>
    </source>
</evidence>
<feature type="signal peptide" evidence="1">
    <location>
        <begin position="1"/>
        <end position="24"/>
    </location>
</feature>
<dbReference type="Pfam" id="PF00557">
    <property type="entry name" value="Peptidase_M24"/>
    <property type="match status" value="1"/>
</dbReference>
<dbReference type="RefSeq" id="WP_212683832.1">
    <property type="nucleotide sequence ID" value="NZ_JAGSPM010000004.1"/>
</dbReference>
<gene>
    <name evidence="3" type="ORF">KDM92_07840</name>
</gene>
<organism evidence="3 4">
    <name type="scientific">Undibacterium baiyunense</name>
    <dbReference type="NCBI Taxonomy" id="2828731"/>
    <lineage>
        <taxon>Bacteria</taxon>
        <taxon>Pseudomonadati</taxon>
        <taxon>Pseudomonadota</taxon>
        <taxon>Betaproteobacteria</taxon>
        <taxon>Burkholderiales</taxon>
        <taxon>Oxalobacteraceae</taxon>
        <taxon>Undibacterium</taxon>
    </lineage>
</organism>
<feature type="domain" description="Peptidase M24" evidence="2">
    <location>
        <begin position="204"/>
        <end position="416"/>
    </location>
</feature>
<dbReference type="EMBL" id="JAGSPM010000004">
    <property type="protein sequence ID" value="MBR7746488.1"/>
    <property type="molecule type" value="Genomic_DNA"/>
</dbReference>
<proteinExistence type="predicted"/>